<dbReference type="SUPFAM" id="SSF52540">
    <property type="entry name" value="P-loop containing nucleoside triphosphate hydrolases"/>
    <property type="match status" value="1"/>
</dbReference>
<keyword evidence="5" id="KW-1185">Reference proteome</keyword>
<dbReference type="FunFam" id="3.40.50.300:FF:000725">
    <property type="entry name" value="probable ATP-dependent RNA helicase DHX34"/>
    <property type="match status" value="1"/>
</dbReference>
<dbReference type="InterPro" id="IPR027417">
    <property type="entry name" value="P-loop_NTPase"/>
</dbReference>
<keyword evidence="2" id="KW-0347">Helicase</keyword>
<dbReference type="GO" id="GO:0016787">
    <property type="term" value="F:hydrolase activity"/>
    <property type="evidence" value="ECO:0007669"/>
    <property type="project" value="UniProtKB-KW"/>
</dbReference>
<dbReference type="EMBL" id="RBNI01006150">
    <property type="protein sequence ID" value="RUP46207.1"/>
    <property type="molecule type" value="Genomic_DNA"/>
</dbReference>
<dbReference type="InterPro" id="IPR014001">
    <property type="entry name" value="Helicase_ATP-bd"/>
</dbReference>
<keyword evidence="1 4" id="KW-0378">Hydrolase</keyword>
<evidence type="ECO:0000313" key="4">
    <source>
        <dbReference type="EMBL" id="RUP46207.1"/>
    </source>
</evidence>
<dbReference type="Gene3D" id="3.40.50.300">
    <property type="entry name" value="P-loop containing nucleotide triphosphate hydrolases"/>
    <property type="match status" value="1"/>
</dbReference>
<evidence type="ECO:0000256" key="2">
    <source>
        <dbReference type="ARBA" id="ARBA00022806"/>
    </source>
</evidence>
<protein>
    <submittedName>
        <fullName evidence="4">P-loop containing nucleoside triphosphate hydrolase protein</fullName>
    </submittedName>
</protein>
<organism evidence="4 5">
    <name type="scientific">Jimgerdemannia flammicorona</name>
    <dbReference type="NCBI Taxonomy" id="994334"/>
    <lineage>
        <taxon>Eukaryota</taxon>
        <taxon>Fungi</taxon>
        <taxon>Fungi incertae sedis</taxon>
        <taxon>Mucoromycota</taxon>
        <taxon>Mucoromycotina</taxon>
        <taxon>Endogonomycetes</taxon>
        <taxon>Endogonales</taxon>
        <taxon>Endogonaceae</taxon>
        <taxon>Jimgerdemannia</taxon>
    </lineage>
</organism>
<proteinExistence type="predicted"/>
<sequence length="392" mass="44704">MSYSLKKWSLKEIVRPPLCILVLFARGSVTLTIQNPETKQAAVLEAQAFVRAATKPTDTEQNHEEEERNLWSDNAEDIFFSRRHKGLATSVVESGSPAYYEFKEFYAKYKFLRRHKLREESISHHVSSASKLSQGEQLKEESATIRHALVLFDDFRQKKTAALREKIAKDRAALPIHPYAATICATLRQHRMLLVAGDTGCGKSTQVPQFLLEGGFGKIACTQPRRIACYSLARRVGFETMNAYGTEIAYQVRFEGNKTNRTRILFLPEGLLLRQFSSNPTLSMYDVIVVDEVHERHLMGDFLLGVLKRLLSERADLHIVLMSATINAELFAKYFDAPSIQVKRRNFCGIPGKLYEVKIHYMSQGDDDKSLVDERLYQQRQNAEVKVICFAC</sequence>
<accession>A0A433D5S5</accession>
<dbReference type="OrthoDB" id="10253254at2759"/>
<dbReference type="GO" id="GO:0003723">
    <property type="term" value="F:RNA binding"/>
    <property type="evidence" value="ECO:0007669"/>
    <property type="project" value="TreeGrafter"/>
</dbReference>
<dbReference type="InterPro" id="IPR011545">
    <property type="entry name" value="DEAD/DEAH_box_helicase_dom"/>
</dbReference>
<dbReference type="SMART" id="SM00487">
    <property type="entry name" value="DEXDc"/>
    <property type="match status" value="1"/>
</dbReference>
<gene>
    <name evidence="4" type="ORF">BC936DRAFT_147220</name>
</gene>
<name>A0A433D5S5_9FUNG</name>
<evidence type="ECO:0000256" key="1">
    <source>
        <dbReference type="ARBA" id="ARBA00022801"/>
    </source>
</evidence>
<dbReference type="PROSITE" id="PS51192">
    <property type="entry name" value="HELICASE_ATP_BIND_1"/>
    <property type="match status" value="1"/>
</dbReference>
<keyword evidence="2" id="KW-0547">Nucleotide-binding</keyword>
<feature type="domain" description="Helicase ATP-binding" evidence="3">
    <location>
        <begin position="184"/>
        <end position="344"/>
    </location>
</feature>
<dbReference type="GO" id="GO:0005524">
    <property type="term" value="F:ATP binding"/>
    <property type="evidence" value="ECO:0007669"/>
    <property type="project" value="InterPro"/>
</dbReference>
<dbReference type="Pfam" id="PF00270">
    <property type="entry name" value="DEAD"/>
    <property type="match status" value="1"/>
</dbReference>
<evidence type="ECO:0000259" key="3">
    <source>
        <dbReference type="PROSITE" id="PS51192"/>
    </source>
</evidence>
<dbReference type="GO" id="GO:0004386">
    <property type="term" value="F:helicase activity"/>
    <property type="evidence" value="ECO:0007669"/>
    <property type="project" value="UniProtKB-KW"/>
</dbReference>
<comment type="caution">
    <text evidence="4">The sequence shown here is derived from an EMBL/GenBank/DDBJ whole genome shotgun (WGS) entry which is preliminary data.</text>
</comment>
<dbReference type="Proteomes" id="UP000268093">
    <property type="component" value="Unassembled WGS sequence"/>
</dbReference>
<evidence type="ECO:0000313" key="5">
    <source>
        <dbReference type="Proteomes" id="UP000268093"/>
    </source>
</evidence>
<reference evidence="4 5" key="1">
    <citation type="journal article" date="2018" name="New Phytol.">
        <title>Phylogenomics of Endogonaceae and evolution of mycorrhizas within Mucoromycota.</title>
        <authorList>
            <person name="Chang Y."/>
            <person name="Desiro A."/>
            <person name="Na H."/>
            <person name="Sandor L."/>
            <person name="Lipzen A."/>
            <person name="Clum A."/>
            <person name="Barry K."/>
            <person name="Grigoriev I.V."/>
            <person name="Martin F.M."/>
            <person name="Stajich J.E."/>
            <person name="Smith M.E."/>
            <person name="Bonito G."/>
            <person name="Spatafora J.W."/>
        </authorList>
    </citation>
    <scope>NUCLEOTIDE SEQUENCE [LARGE SCALE GENOMIC DNA]</scope>
    <source>
        <strain evidence="4 5">GMNB39</strain>
    </source>
</reference>
<keyword evidence="2" id="KW-0067">ATP-binding</keyword>
<dbReference type="PANTHER" id="PTHR18934:SF221">
    <property type="entry name" value="ATP-DEPENDENT RNA HELICASE DHX34-RELATED"/>
    <property type="match status" value="1"/>
</dbReference>
<dbReference type="PANTHER" id="PTHR18934">
    <property type="entry name" value="ATP-DEPENDENT RNA HELICASE"/>
    <property type="match status" value="1"/>
</dbReference>
<dbReference type="AlphaFoldDB" id="A0A433D5S5"/>